<evidence type="ECO:0000259" key="2">
    <source>
        <dbReference type="Pfam" id="PF18620"/>
    </source>
</evidence>
<comment type="caution">
    <text evidence="3">The sequence shown here is derived from an EMBL/GenBank/DDBJ whole genome shotgun (WGS) entry which is preliminary data.</text>
</comment>
<dbReference type="Gene3D" id="2.60.40.1740">
    <property type="entry name" value="hypothetical protein (bacova_03559)"/>
    <property type="match status" value="1"/>
</dbReference>
<dbReference type="EMBL" id="LVYD01000043">
    <property type="protein sequence ID" value="OQP63985.1"/>
    <property type="molecule type" value="Genomic_DNA"/>
</dbReference>
<dbReference type="Pfam" id="PF08522">
    <property type="entry name" value="BT_3987-like_N"/>
    <property type="match status" value="1"/>
</dbReference>
<dbReference type="InterPro" id="IPR013728">
    <property type="entry name" value="BT_3987-like_N"/>
</dbReference>
<dbReference type="Pfam" id="PF18620">
    <property type="entry name" value="DUF5627"/>
    <property type="match status" value="1"/>
</dbReference>
<evidence type="ECO:0000313" key="3">
    <source>
        <dbReference type="EMBL" id="OQP63985.1"/>
    </source>
</evidence>
<protein>
    <submittedName>
        <fullName evidence="3">Adhesin</fullName>
    </submittedName>
</protein>
<feature type="domain" description="BT-3987-like N-terminal" evidence="1">
    <location>
        <begin position="29"/>
        <end position="157"/>
    </location>
</feature>
<feature type="domain" description="DUF5627" evidence="2">
    <location>
        <begin position="176"/>
        <end position="306"/>
    </location>
</feature>
<evidence type="ECO:0000313" key="4">
    <source>
        <dbReference type="Proteomes" id="UP000192796"/>
    </source>
</evidence>
<dbReference type="OrthoDB" id="1041979at2"/>
<reference evidence="3 4" key="1">
    <citation type="submission" date="2016-03" db="EMBL/GenBank/DDBJ databases">
        <title>Niastella vici sp. nov., isolated from farmland soil.</title>
        <authorList>
            <person name="Chen L."/>
            <person name="Wang D."/>
            <person name="Yang S."/>
            <person name="Wang G."/>
        </authorList>
    </citation>
    <scope>NUCLEOTIDE SEQUENCE [LARGE SCALE GENOMIC DNA]</scope>
    <source>
        <strain evidence="3 4">DJ57</strain>
    </source>
</reference>
<name>A0A1V9G037_9BACT</name>
<accession>A0A1V9G037</accession>
<proteinExistence type="predicted"/>
<dbReference type="STRING" id="1703345.A3860_21425"/>
<dbReference type="InterPro" id="IPR040580">
    <property type="entry name" value="DUF5627"/>
</dbReference>
<dbReference type="RefSeq" id="WP_081147163.1">
    <property type="nucleotide sequence ID" value="NZ_LVYD01000043.1"/>
</dbReference>
<organism evidence="3 4">
    <name type="scientific">Niastella vici</name>
    <dbReference type="NCBI Taxonomy" id="1703345"/>
    <lineage>
        <taxon>Bacteria</taxon>
        <taxon>Pseudomonadati</taxon>
        <taxon>Bacteroidota</taxon>
        <taxon>Chitinophagia</taxon>
        <taxon>Chitinophagales</taxon>
        <taxon>Chitinophagaceae</taxon>
        <taxon>Niastella</taxon>
    </lineage>
</organism>
<keyword evidence="4" id="KW-1185">Reference proteome</keyword>
<dbReference type="AlphaFoldDB" id="A0A1V9G037"/>
<gene>
    <name evidence="3" type="ORF">A3860_21425</name>
</gene>
<dbReference type="Proteomes" id="UP000192796">
    <property type="component" value="Unassembled WGS sequence"/>
</dbReference>
<dbReference type="Gene3D" id="2.40.128.420">
    <property type="match status" value="1"/>
</dbReference>
<dbReference type="PROSITE" id="PS51257">
    <property type="entry name" value="PROKAR_LIPOPROTEIN"/>
    <property type="match status" value="1"/>
</dbReference>
<sequence length="318" mass="35259">MKKFLLPAVLLFVLASCGNKDVDFPDYKYQTVYFAYQYPVRTITFGEDIFNTDLDNQGKCQIMATTGGVYTSPKNVVIGISVDKSLLGTGLLFKAGGDTVVPMPDNYFTLASNTITIPEGSLTGGVEVQLTDAFFNDPKAIKNTYVIPIRMSSKTNADSILSGKDFTLYAIKYVNPWHGNYLRRGKDVVTGSVSQTITRHKQYVEDDEVTKLYTRSRKKIDFPVVFKDKNGVNVNCPLVLNFDDAGNCTITAGASNFTVTGSGQFVKKGEKNSWGSKDRDAIYLKYDVTLPDMQVSSMDTLVLRDRSVTMETYTPVGW</sequence>
<evidence type="ECO:0000259" key="1">
    <source>
        <dbReference type="Pfam" id="PF08522"/>
    </source>
</evidence>